<dbReference type="Proteomes" id="UP000821837">
    <property type="component" value="Unassembled WGS sequence"/>
</dbReference>
<dbReference type="EMBL" id="JABSTV010001250">
    <property type="protein sequence ID" value="KAH7956601.1"/>
    <property type="molecule type" value="Genomic_DNA"/>
</dbReference>
<sequence>MSKDNSTGFITNAWNLSFKTTQSTCLEVIGGSVVTKCFMRITLLGDPPRPLLCSQQQADMAGYMAARGDFAHEFDNFAEMDVAELDFRHCEDTLDKGLLFQHYC</sequence>
<evidence type="ECO:0000259" key="1">
    <source>
        <dbReference type="Pfam" id="PF22941"/>
    </source>
</evidence>
<proteinExistence type="predicted"/>
<evidence type="ECO:0000313" key="2">
    <source>
        <dbReference type="EMBL" id="KAH7956601.1"/>
    </source>
</evidence>
<dbReference type="AlphaFoldDB" id="A0A9D4SX16"/>
<evidence type="ECO:0000313" key="3">
    <source>
        <dbReference type="Proteomes" id="UP000821837"/>
    </source>
</evidence>
<dbReference type="Pfam" id="PF22941">
    <property type="entry name" value="TADA2A-like_3rd"/>
    <property type="match status" value="1"/>
</dbReference>
<name>A0A9D4SX16_RHISA</name>
<comment type="caution">
    <text evidence="2">The sequence shown here is derived from an EMBL/GenBank/DDBJ whole genome shotgun (WGS) entry which is preliminary data.</text>
</comment>
<dbReference type="InterPro" id="IPR055141">
    <property type="entry name" value="TADA2A_B-like_dom"/>
</dbReference>
<reference evidence="2" key="1">
    <citation type="journal article" date="2020" name="Cell">
        <title>Large-Scale Comparative Analyses of Tick Genomes Elucidate Their Genetic Diversity and Vector Capacities.</title>
        <authorList>
            <consortium name="Tick Genome and Microbiome Consortium (TIGMIC)"/>
            <person name="Jia N."/>
            <person name="Wang J."/>
            <person name="Shi W."/>
            <person name="Du L."/>
            <person name="Sun Y."/>
            <person name="Zhan W."/>
            <person name="Jiang J.F."/>
            <person name="Wang Q."/>
            <person name="Zhang B."/>
            <person name="Ji P."/>
            <person name="Bell-Sakyi L."/>
            <person name="Cui X.M."/>
            <person name="Yuan T.T."/>
            <person name="Jiang B.G."/>
            <person name="Yang W.F."/>
            <person name="Lam T.T."/>
            <person name="Chang Q.C."/>
            <person name="Ding S.J."/>
            <person name="Wang X.J."/>
            <person name="Zhu J.G."/>
            <person name="Ruan X.D."/>
            <person name="Zhao L."/>
            <person name="Wei J.T."/>
            <person name="Ye R.Z."/>
            <person name="Que T.C."/>
            <person name="Du C.H."/>
            <person name="Zhou Y.H."/>
            <person name="Cheng J.X."/>
            <person name="Dai P.F."/>
            <person name="Guo W.B."/>
            <person name="Han X.H."/>
            <person name="Huang E.J."/>
            <person name="Li L.F."/>
            <person name="Wei W."/>
            <person name="Gao Y.C."/>
            <person name="Liu J.Z."/>
            <person name="Shao H.Z."/>
            <person name="Wang X."/>
            <person name="Wang C.C."/>
            <person name="Yang T.C."/>
            <person name="Huo Q.B."/>
            <person name="Li W."/>
            <person name="Chen H.Y."/>
            <person name="Chen S.E."/>
            <person name="Zhou L.G."/>
            <person name="Ni X.B."/>
            <person name="Tian J.H."/>
            <person name="Sheng Y."/>
            <person name="Liu T."/>
            <person name="Pan Y.S."/>
            <person name="Xia L.Y."/>
            <person name="Li J."/>
            <person name="Zhao F."/>
            <person name="Cao W.C."/>
        </authorList>
    </citation>
    <scope>NUCLEOTIDE SEQUENCE</scope>
    <source>
        <strain evidence="2">Rsan-2018</strain>
    </source>
</reference>
<organism evidence="2 3">
    <name type="scientific">Rhipicephalus sanguineus</name>
    <name type="common">Brown dog tick</name>
    <name type="synonym">Ixodes sanguineus</name>
    <dbReference type="NCBI Taxonomy" id="34632"/>
    <lineage>
        <taxon>Eukaryota</taxon>
        <taxon>Metazoa</taxon>
        <taxon>Ecdysozoa</taxon>
        <taxon>Arthropoda</taxon>
        <taxon>Chelicerata</taxon>
        <taxon>Arachnida</taxon>
        <taxon>Acari</taxon>
        <taxon>Parasitiformes</taxon>
        <taxon>Ixodida</taxon>
        <taxon>Ixodoidea</taxon>
        <taxon>Ixodidae</taxon>
        <taxon>Rhipicephalinae</taxon>
        <taxon>Rhipicephalus</taxon>
        <taxon>Rhipicephalus</taxon>
    </lineage>
</organism>
<dbReference type="VEuPathDB" id="VectorBase:RSAN_040139"/>
<reference evidence="2" key="2">
    <citation type="submission" date="2021-09" db="EMBL/GenBank/DDBJ databases">
        <authorList>
            <person name="Jia N."/>
            <person name="Wang J."/>
            <person name="Shi W."/>
            <person name="Du L."/>
            <person name="Sun Y."/>
            <person name="Zhan W."/>
            <person name="Jiang J."/>
            <person name="Wang Q."/>
            <person name="Zhang B."/>
            <person name="Ji P."/>
            <person name="Sakyi L.B."/>
            <person name="Cui X."/>
            <person name="Yuan T."/>
            <person name="Jiang B."/>
            <person name="Yang W."/>
            <person name="Lam T.T.-Y."/>
            <person name="Chang Q."/>
            <person name="Ding S."/>
            <person name="Wang X."/>
            <person name="Zhu J."/>
            <person name="Ruan X."/>
            <person name="Zhao L."/>
            <person name="Wei J."/>
            <person name="Que T."/>
            <person name="Du C."/>
            <person name="Cheng J."/>
            <person name="Dai P."/>
            <person name="Han X."/>
            <person name="Huang E."/>
            <person name="Gao Y."/>
            <person name="Liu J."/>
            <person name="Shao H."/>
            <person name="Ye R."/>
            <person name="Li L."/>
            <person name="Wei W."/>
            <person name="Wang X."/>
            <person name="Wang C."/>
            <person name="Huo Q."/>
            <person name="Li W."/>
            <person name="Guo W."/>
            <person name="Chen H."/>
            <person name="Chen S."/>
            <person name="Zhou L."/>
            <person name="Zhou L."/>
            <person name="Ni X."/>
            <person name="Tian J."/>
            <person name="Zhou Y."/>
            <person name="Sheng Y."/>
            <person name="Liu T."/>
            <person name="Pan Y."/>
            <person name="Xia L."/>
            <person name="Li J."/>
            <person name="Zhao F."/>
            <person name="Cao W."/>
        </authorList>
    </citation>
    <scope>NUCLEOTIDE SEQUENCE</scope>
    <source>
        <strain evidence="2">Rsan-2018</strain>
        <tissue evidence="2">Larvae</tissue>
    </source>
</reference>
<gene>
    <name evidence="2" type="ORF">HPB52_010976</name>
</gene>
<accession>A0A9D4SX16</accession>
<protein>
    <recommendedName>
        <fullName evidence="1">Transcriptional adapter 2-alpha/beta-like domain-containing protein</fullName>
    </recommendedName>
</protein>
<keyword evidence="3" id="KW-1185">Reference proteome</keyword>
<feature type="domain" description="Transcriptional adapter 2-alpha/beta-like" evidence="1">
    <location>
        <begin position="60"/>
        <end position="101"/>
    </location>
</feature>